<feature type="transmembrane region" description="Helical" evidence="1">
    <location>
        <begin position="244"/>
        <end position="262"/>
    </location>
</feature>
<protein>
    <submittedName>
        <fullName evidence="2">EpsG family protein</fullName>
    </submittedName>
</protein>
<feature type="transmembrane region" description="Helical" evidence="1">
    <location>
        <begin position="116"/>
        <end position="133"/>
    </location>
</feature>
<reference evidence="3" key="1">
    <citation type="journal article" date="2019" name="Int. J. Syst. Evol. Microbiol.">
        <title>The Global Catalogue of Microorganisms (GCM) 10K type strain sequencing project: providing services to taxonomists for standard genome sequencing and annotation.</title>
        <authorList>
            <consortium name="The Broad Institute Genomics Platform"/>
            <consortium name="The Broad Institute Genome Sequencing Center for Infectious Disease"/>
            <person name="Wu L."/>
            <person name="Ma J."/>
        </authorList>
    </citation>
    <scope>NUCLEOTIDE SEQUENCE [LARGE SCALE GENOMIC DNA]</scope>
    <source>
        <strain evidence="3">CCUG 55328</strain>
    </source>
</reference>
<feature type="transmembrane region" description="Helical" evidence="1">
    <location>
        <begin position="200"/>
        <end position="224"/>
    </location>
</feature>
<dbReference type="InterPro" id="IPR049458">
    <property type="entry name" value="EpsG-like"/>
</dbReference>
<dbReference type="Proteomes" id="UP001597151">
    <property type="component" value="Unassembled WGS sequence"/>
</dbReference>
<organism evidence="2 3">
    <name type="scientific">Seohaeicola saemankumensis</name>
    <dbReference type="NCBI Taxonomy" id="481181"/>
    <lineage>
        <taxon>Bacteria</taxon>
        <taxon>Pseudomonadati</taxon>
        <taxon>Pseudomonadota</taxon>
        <taxon>Alphaproteobacteria</taxon>
        <taxon>Rhodobacterales</taxon>
        <taxon>Roseobacteraceae</taxon>
        <taxon>Seohaeicola</taxon>
    </lineage>
</organism>
<dbReference type="RefSeq" id="WP_380791731.1">
    <property type="nucleotide sequence ID" value="NZ_JBHTKR010000004.1"/>
</dbReference>
<gene>
    <name evidence="2" type="ORF">ACFQ3C_11230</name>
</gene>
<feature type="transmembrane region" description="Helical" evidence="1">
    <location>
        <begin position="140"/>
        <end position="156"/>
    </location>
</feature>
<feature type="transmembrane region" description="Helical" evidence="1">
    <location>
        <begin position="6"/>
        <end position="22"/>
    </location>
</feature>
<dbReference type="EMBL" id="JBHTKR010000004">
    <property type="protein sequence ID" value="MFD1195244.1"/>
    <property type="molecule type" value="Genomic_DNA"/>
</dbReference>
<comment type="caution">
    <text evidence="2">The sequence shown here is derived from an EMBL/GenBank/DDBJ whole genome shotgun (WGS) entry which is preliminary data.</text>
</comment>
<accession>A0ABW3TDI4</accession>
<keyword evidence="1" id="KW-1133">Transmembrane helix</keyword>
<evidence type="ECO:0000256" key="1">
    <source>
        <dbReference type="SAM" id="Phobius"/>
    </source>
</evidence>
<keyword evidence="3" id="KW-1185">Reference proteome</keyword>
<feature type="transmembrane region" description="Helical" evidence="1">
    <location>
        <begin position="271"/>
        <end position="290"/>
    </location>
</feature>
<keyword evidence="1" id="KW-0812">Transmembrane</keyword>
<feature type="transmembrane region" description="Helical" evidence="1">
    <location>
        <begin position="323"/>
        <end position="341"/>
    </location>
</feature>
<evidence type="ECO:0000313" key="2">
    <source>
        <dbReference type="EMBL" id="MFD1195244.1"/>
    </source>
</evidence>
<feature type="transmembrane region" description="Helical" evidence="1">
    <location>
        <begin position="90"/>
        <end position="110"/>
    </location>
</feature>
<name>A0ABW3TDI4_9RHOB</name>
<dbReference type="Pfam" id="PF14897">
    <property type="entry name" value="EpsG"/>
    <property type="match status" value="1"/>
</dbReference>
<feature type="transmembrane region" description="Helical" evidence="1">
    <location>
        <begin position="29"/>
        <end position="46"/>
    </location>
</feature>
<feature type="transmembrane region" description="Helical" evidence="1">
    <location>
        <begin position="296"/>
        <end position="316"/>
    </location>
</feature>
<keyword evidence="1" id="KW-0472">Membrane</keyword>
<sequence>MLEALFFSNLATVTFGLLMSISRSRLDTFILISLIMVTAQSVIIGLRDPRMMTDTREYAALFTGTSGFEENIEPAFMLFVYLFRLVTDQVDLFLITASALLNLVYFSFLYLILNRYSLLAFGLFGSTFPYWLVHVQILRSGIASAFLLLGISLFLSQKYRRALILLATSVATHFSMAVVSTGAFLGYVASDLSAKKILSASVLIFFVFIAYEYAIPNVTFLAPWKQRLEAYSYYAENVFVDSSFGYQYVFFLLILISLFLFWRRQHETTKILFFIYFTVTVLSFAFWSNVLYRDRIFIFAQLIEPALLTILAISVVGRKYGALLISVVSVLMSILVIFYWGPRTVLIF</sequence>
<proteinExistence type="predicted"/>
<evidence type="ECO:0000313" key="3">
    <source>
        <dbReference type="Proteomes" id="UP001597151"/>
    </source>
</evidence>
<feature type="transmembrane region" description="Helical" evidence="1">
    <location>
        <begin position="162"/>
        <end position="188"/>
    </location>
</feature>